<dbReference type="RefSeq" id="WP_128913620.1">
    <property type="nucleotide sequence ID" value="NZ_RDSM01000002.1"/>
</dbReference>
<feature type="chain" id="PRO_5020979072" description="Lipocalin-like domain-containing protein" evidence="2">
    <location>
        <begin position="24"/>
        <end position="262"/>
    </location>
</feature>
<accession>A0A4V1L5K6</accession>
<comment type="caution">
    <text evidence="3">The sequence shown here is derived from an EMBL/GenBank/DDBJ whole genome shotgun (WGS) entry which is preliminary data.</text>
</comment>
<feature type="region of interest" description="Disordered" evidence="1">
    <location>
        <begin position="115"/>
        <end position="134"/>
    </location>
</feature>
<evidence type="ECO:0008006" key="5">
    <source>
        <dbReference type="Google" id="ProtNLM"/>
    </source>
</evidence>
<sequence length="262" mass="28080">MKKVLCSLSVVILATASASPCLAADSPWNGTWKLNEAKSKLTGNTFTYTAKPTGGYHYSNGSSLEYDFACDGKDYPTLANRTVACTASGDSVFDTTVKVDGKPYSMIHRVISPDGKSMTTTATGKQPDGTPFTDKTTSIRITGSKGLAGEWKTAKTSSNTSDIVIIKAQSDWQHVEGPGFKETMDYKLDGSDAKLSGPLMPTGASMGVTAEGPRKVLFSEKLNGKLFGEGTRTLSADGKYYTEEVWSAGKKSEKEVLIYEKQ</sequence>
<evidence type="ECO:0000256" key="1">
    <source>
        <dbReference type="SAM" id="MobiDB-lite"/>
    </source>
</evidence>
<feature type="signal peptide" evidence="2">
    <location>
        <begin position="1"/>
        <end position="23"/>
    </location>
</feature>
<keyword evidence="2" id="KW-0732">Signal</keyword>
<name>A0A4V1L5K6_9BACT</name>
<keyword evidence="4" id="KW-1185">Reference proteome</keyword>
<evidence type="ECO:0000256" key="2">
    <source>
        <dbReference type="SAM" id="SignalP"/>
    </source>
</evidence>
<dbReference type="AlphaFoldDB" id="A0A4V1L5K6"/>
<dbReference type="EMBL" id="RDSM01000002">
    <property type="protein sequence ID" value="RXH56094.1"/>
    <property type="molecule type" value="Genomic_DNA"/>
</dbReference>
<reference evidence="3 4" key="1">
    <citation type="submission" date="2018-11" db="EMBL/GenBank/DDBJ databases">
        <authorList>
            <person name="Mardanov A.V."/>
            <person name="Ravin N.V."/>
            <person name="Dedysh S.N."/>
        </authorList>
    </citation>
    <scope>NUCLEOTIDE SEQUENCE [LARGE SCALE GENOMIC DNA]</scope>
    <source>
        <strain evidence="3 4">AF10</strain>
    </source>
</reference>
<evidence type="ECO:0000313" key="3">
    <source>
        <dbReference type="EMBL" id="RXH56094.1"/>
    </source>
</evidence>
<gene>
    <name evidence="3" type="ORF">GRAN_2951</name>
</gene>
<reference evidence="4" key="2">
    <citation type="submission" date="2019-02" db="EMBL/GenBank/DDBJ databases">
        <title>Granulicella sibirica sp. nov., a psychrotolerant acidobacterium isolated from an organic soil layer in forested tundra, West Siberia.</title>
        <authorList>
            <person name="Oshkin I.Y."/>
            <person name="Kulichevskaya I.S."/>
            <person name="Rijpstra W.I.C."/>
            <person name="Sinninghe Damste J.S."/>
            <person name="Rakitin A.L."/>
            <person name="Ravin N.V."/>
            <person name="Dedysh S.N."/>
        </authorList>
    </citation>
    <scope>NUCLEOTIDE SEQUENCE [LARGE SCALE GENOMIC DNA]</scope>
    <source>
        <strain evidence="4">AF10</strain>
    </source>
</reference>
<evidence type="ECO:0000313" key="4">
    <source>
        <dbReference type="Proteomes" id="UP000289437"/>
    </source>
</evidence>
<dbReference type="Proteomes" id="UP000289437">
    <property type="component" value="Unassembled WGS sequence"/>
</dbReference>
<protein>
    <recommendedName>
        <fullName evidence="5">Lipocalin-like domain-containing protein</fullName>
    </recommendedName>
</protein>
<organism evidence="3 4">
    <name type="scientific">Granulicella sibirica</name>
    <dbReference type="NCBI Taxonomy" id="2479048"/>
    <lineage>
        <taxon>Bacteria</taxon>
        <taxon>Pseudomonadati</taxon>
        <taxon>Acidobacteriota</taxon>
        <taxon>Terriglobia</taxon>
        <taxon>Terriglobales</taxon>
        <taxon>Acidobacteriaceae</taxon>
        <taxon>Granulicella</taxon>
    </lineage>
</organism>
<dbReference type="OrthoDB" id="5958677at2"/>
<proteinExistence type="predicted"/>